<keyword evidence="2" id="KW-1185">Reference proteome</keyword>
<proteinExistence type="predicted"/>
<evidence type="ECO:0000313" key="2">
    <source>
        <dbReference type="Proteomes" id="UP000264120"/>
    </source>
</evidence>
<dbReference type="Proteomes" id="UP000264120">
    <property type="component" value="Chromosome"/>
</dbReference>
<accession>A0A347WEI5</accession>
<organism evidence="1 2">
    <name type="scientific">Komagataeibacter saccharivorans</name>
    <dbReference type="NCBI Taxonomy" id="265959"/>
    <lineage>
        <taxon>Bacteria</taxon>
        <taxon>Pseudomonadati</taxon>
        <taxon>Pseudomonadota</taxon>
        <taxon>Alphaproteobacteria</taxon>
        <taxon>Acetobacterales</taxon>
        <taxon>Acetobacteraceae</taxon>
        <taxon>Komagataeibacter</taxon>
    </lineage>
</organism>
<sequence length="91" mass="9810">MLTGGNVADCTQDINLIFNDPLPSDDYVPFRALFRDMPEPFTGPATASGGLVNTKIDRKLFETMARFEMRAGATEADARKSVASALNQAAV</sequence>
<protein>
    <submittedName>
        <fullName evidence="1">Uncharacterized protein</fullName>
    </submittedName>
</protein>
<name>A0A347WEI5_9PROT</name>
<dbReference type="AlphaFoldDB" id="A0A347WEI5"/>
<dbReference type="EMBL" id="CP023036">
    <property type="protein sequence ID" value="AXY23278.1"/>
    <property type="molecule type" value="Genomic_DNA"/>
</dbReference>
<gene>
    <name evidence="1" type="ORF">CD178_02531</name>
</gene>
<reference evidence="1 2" key="1">
    <citation type="submission" date="2017-08" db="EMBL/GenBank/DDBJ databases">
        <title>Complete genome sequence of Gluconacetobacter saccharivorans CV1 isolated from Fermented Vinegar.</title>
        <authorList>
            <person name="Kim S.-Y."/>
        </authorList>
    </citation>
    <scope>NUCLEOTIDE SEQUENCE [LARGE SCALE GENOMIC DNA]</scope>
    <source>
        <strain evidence="1 2">CV1</strain>
    </source>
</reference>
<dbReference type="KEGG" id="ksc:CD178_02531"/>
<evidence type="ECO:0000313" key="1">
    <source>
        <dbReference type="EMBL" id="AXY23278.1"/>
    </source>
</evidence>